<evidence type="ECO:0000256" key="3">
    <source>
        <dbReference type="ARBA" id="ARBA00023242"/>
    </source>
</evidence>
<dbReference type="AlphaFoldDB" id="G0W730"/>
<dbReference type="SUPFAM" id="SSF50978">
    <property type="entry name" value="WD40 repeat-like"/>
    <property type="match status" value="1"/>
</dbReference>
<feature type="region of interest" description="Disordered" evidence="4">
    <location>
        <begin position="73"/>
        <end position="95"/>
    </location>
</feature>
<evidence type="ECO:0000313" key="6">
    <source>
        <dbReference type="Proteomes" id="UP000000689"/>
    </source>
</evidence>
<dbReference type="PANTHER" id="PTHR15052">
    <property type="entry name" value="RNA POLYMERASE III TRANSCRIPTION INITIATION FACTOR COMPLEX SUBUNIT"/>
    <property type="match status" value="1"/>
</dbReference>
<feature type="compositionally biased region" description="Basic residues" evidence="4">
    <location>
        <begin position="171"/>
        <end position="192"/>
    </location>
</feature>
<dbReference type="GO" id="GO:0042791">
    <property type="term" value="P:5S class rRNA transcription by RNA polymerase III"/>
    <property type="evidence" value="ECO:0007669"/>
    <property type="project" value="EnsemblFungi"/>
</dbReference>
<gene>
    <name evidence="5" type="primary">NDAI0B05580</name>
    <name evidence="5" type="ordered locus">NDAI_0B05580</name>
</gene>
<comment type="subcellular location">
    <subcellularLocation>
        <location evidence="1">Nucleus</location>
    </subcellularLocation>
</comment>
<dbReference type="EMBL" id="HE580268">
    <property type="protein sequence ID" value="CCD23591.1"/>
    <property type="molecule type" value="Genomic_DNA"/>
</dbReference>
<feature type="region of interest" description="Disordered" evidence="4">
    <location>
        <begin position="110"/>
        <end position="143"/>
    </location>
</feature>
<feature type="region of interest" description="Disordered" evidence="4">
    <location>
        <begin position="1"/>
        <end position="26"/>
    </location>
</feature>
<keyword evidence="6" id="KW-1185">Reference proteome</keyword>
<protein>
    <submittedName>
        <fullName evidence="5">Uncharacterized protein</fullName>
    </submittedName>
</protein>
<feature type="compositionally biased region" description="Basic residues" evidence="4">
    <location>
        <begin position="80"/>
        <end position="89"/>
    </location>
</feature>
<keyword evidence="3" id="KW-0539">Nucleus</keyword>
<dbReference type="InterPro" id="IPR052416">
    <property type="entry name" value="GTF3C_component"/>
</dbReference>
<feature type="region of interest" description="Disordered" evidence="4">
    <location>
        <begin position="157"/>
        <end position="212"/>
    </location>
</feature>
<feature type="compositionally biased region" description="Acidic residues" evidence="4">
    <location>
        <begin position="122"/>
        <end position="143"/>
    </location>
</feature>
<feature type="compositionally biased region" description="Basic residues" evidence="4">
    <location>
        <begin position="9"/>
        <end position="19"/>
    </location>
</feature>
<reference evidence="5 6" key="1">
    <citation type="journal article" date="2011" name="Proc. Natl. Acad. Sci. U.S.A.">
        <title>Evolutionary erosion of yeast sex chromosomes by mating-type switching accidents.</title>
        <authorList>
            <person name="Gordon J.L."/>
            <person name="Armisen D."/>
            <person name="Proux-Wera E."/>
            <person name="Oheigeartaigh S.S."/>
            <person name="Byrne K.P."/>
            <person name="Wolfe K.H."/>
        </authorList>
    </citation>
    <scope>NUCLEOTIDE SEQUENCE [LARGE SCALE GENOMIC DNA]</scope>
    <source>
        <strain evidence="6">ATCC 10597 / BCRC 20456 / CBS 421 / NBRC 0211 / NRRL Y-12639</strain>
    </source>
</reference>
<dbReference type="KEGG" id="ndi:NDAI_0B05580"/>
<dbReference type="GO" id="GO:0005634">
    <property type="term" value="C:nucleus"/>
    <property type="evidence" value="ECO:0007669"/>
    <property type="project" value="UniProtKB-SubCell"/>
</dbReference>
<evidence type="ECO:0000313" key="5">
    <source>
        <dbReference type="EMBL" id="CCD23591.1"/>
    </source>
</evidence>
<dbReference type="InterPro" id="IPR036322">
    <property type="entry name" value="WD40_repeat_dom_sf"/>
</dbReference>
<dbReference type="STRING" id="1071378.G0W730"/>
<evidence type="ECO:0000256" key="2">
    <source>
        <dbReference type="ARBA" id="ARBA00023163"/>
    </source>
</evidence>
<dbReference type="PANTHER" id="PTHR15052:SF2">
    <property type="entry name" value="GENERAL TRANSCRIPTION FACTOR 3C POLYPEPTIDE 2"/>
    <property type="match status" value="1"/>
</dbReference>
<dbReference type="OMA" id="RLWKWDY"/>
<keyword evidence="2" id="KW-0804">Transcription</keyword>
<dbReference type="Proteomes" id="UP000000689">
    <property type="component" value="Chromosome 2"/>
</dbReference>
<dbReference type="GO" id="GO:0001002">
    <property type="term" value="F:RNA polymerase III type 1 promoter sequence-specific DNA binding"/>
    <property type="evidence" value="ECO:0007669"/>
    <property type="project" value="EnsemblFungi"/>
</dbReference>
<feature type="compositionally biased region" description="Polar residues" evidence="4">
    <location>
        <begin position="195"/>
        <end position="212"/>
    </location>
</feature>
<evidence type="ECO:0000256" key="1">
    <source>
        <dbReference type="ARBA" id="ARBA00004123"/>
    </source>
</evidence>
<proteinExistence type="predicted"/>
<organism evidence="5 6">
    <name type="scientific">Naumovozyma dairenensis (strain ATCC 10597 / BCRC 20456 / CBS 421 / NBRC 0211 / NRRL Y-12639)</name>
    <name type="common">Saccharomyces dairenensis</name>
    <dbReference type="NCBI Taxonomy" id="1071378"/>
    <lineage>
        <taxon>Eukaryota</taxon>
        <taxon>Fungi</taxon>
        <taxon>Dikarya</taxon>
        <taxon>Ascomycota</taxon>
        <taxon>Saccharomycotina</taxon>
        <taxon>Saccharomycetes</taxon>
        <taxon>Saccharomycetales</taxon>
        <taxon>Saccharomycetaceae</taxon>
        <taxon>Naumovozyma</taxon>
    </lineage>
</organism>
<evidence type="ECO:0000256" key="4">
    <source>
        <dbReference type="SAM" id="MobiDB-lite"/>
    </source>
</evidence>
<dbReference type="OrthoDB" id="4703at2759"/>
<dbReference type="GO" id="GO:0000127">
    <property type="term" value="C:transcription factor TFIIIC complex"/>
    <property type="evidence" value="ECO:0007669"/>
    <property type="project" value="EnsemblFungi"/>
</dbReference>
<dbReference type="GeneID" id="11498261"/>
<dbReference type="eggNOG" id="ENOG502S1WJ">
    <property type="taxonomic scope" value="Eukaryota"/>
</dbReference>
<accession>G0W730</accession>
<sequence length="757" mass="85566">MSDTPTPQPKRKRGRPRKVKINEAERPIPATFDVNDMLKTSSTVTTSSNSTTNTNNASYIDESLVSQLEQVSVEVQTPTTRKRPRRAASKRAQNNLSQLNLEVLNHGQAMDQQHHTNHEDSDFVMDDGDDVADHDDGDNTDDDDALAQLHDIAIELAGNQDDDYQEDGSTIRKRRTKRASPTKKKTTRKQKKSFTDSISSQSGSATPTSKLSQKGRYVRALKDLSSARDKLERLYGINRDKLLGLAQLKDGFEESVFDFPIENIQRESSYYVDIKPPSTKNCDLTKFQNIPQTDYRIIQEEEFIQIFQHRHERVNVVINDAEASLGNNEKVEFPKLPYYKRTGFVYNLGGLVTDMAWLPSNNSESAPQYLAISLSQYYDEPLNRHLQMFNKEKHISCIEIYQFVPSTLKFSKIQTIVHNFGETWNLKWHEGYNTNICQINHPDMGQGILGLLGFVCQDGSIKFIQIPKVSSSILDTDNNNNNNKDDPIIRYCETASISVSLSTTSISCFDFRSSSTIVCGFKNGYVAEFDLFEKMIPSYYIRVHDSYILSVCNSYSEFENDVINTISVDGYFNLFDPKDIPTTLTNVTRFRGSSLMPFSYIPRLYSMIFADGSNTIRSTVPRACFAIHPIASRETTVASIGTSKLHPMVLSGAADGSIYIDNAARRLLTGAKGISKTLKSLRLWKWDYDQPQDKYVLDYNYQVSTSTANSVSKVKVDFPRINISCIKWNENEVTGKYYAFSNSAGLLTVENLGEGEE</sequence>
<dbReference type="GO" id="GO:0001003">
    <property type="term" value="F:RNA polymerase III type 2 promoter sequence-specific DNA binding"/>
    <property type="evidence" value="ECO:0007669"/>
    <property type="project" value="EnsemblFungi"/>
</dbReference>
<dbReference type="HOGENOM" id="CLU_023122_0_0_1"/>
<feature type="compositionally biased region" description="Basic and acidic residues" evidence="4">
    <location>
        <begin position="112"/>
        <end position="121"/>
    </location>
</feature>
<name>G0W730_NAUDC</name>
<dbReference type="RefSeq" id="XP_003668834.1">
    <property type="nucleotide sequence ID" value="XM_003668786.1"/>
</dbReference>